<dbReference type="AlphaFoldDB" id="A0A1I7XP84"/>
<evidence type="ECO:0000256" key="4">
    <source>
        <dbReference type="SAM" id="Coils"/>
    </source>
</evidence>
<dbReference type="PANTHER" id="PTHR43327:SF10">
    <property type="entry name" value="STOMATIN-LIKE PROTEIN 2, MITOCHONDRIAL"/>
    <property type="match status" value="1"/>
</dbReference>
<dbReference type="Proteomes" id="UP000095283">
    <property type="component" value="Unplaced"/>
</dbReference>
<evidence type="ECO:0000256" key="1">
    <source>
        <dbReference type="ARBA" id="ARBA00004173"/>
    </source>
</evidence>
<reference evidence="7" key="1">
    <citation type="submission" date="2016-11" db="UniProtKB">
        <authorList>
            <consortium name="WormBaseParasite"/>
        </authorList>
    </citation>
    <scope>IDENTIFICATION</scope>
</reference>
<dbReference type="Pfam" id="PF01145">
    <property type="entry name" value="Band_7"/>
    <property type="match status" value="1"/>
</dbReference>
<evidence type="ECO:0000313" key="6">
    <source>
        <dbReference type="Proteomes" id="UP000095283"/>
    </source>
</evidence>
<dbReference type="InterPro" id="IPR050710">
    <property type="entry name" value="Band7/mec-2_domain"/>
</dbReference>
<name>A0A1I7XP84_HETBA</name>
<dbReference type="InterPro" id="IPR001972">
    <property type="entry name" value="Stomatin_HflK_fam"/>
</dbReference>
<feature type="coiled-coil region" evidence="4">
    <location>
        <begin position="214"/>
        <end position="268"/>
    </location>
</feature>
<evidence type="ECO:0000256" key="3">
    <source>
        <dbReference type="ARBA" id="ARBA00023128"/>
    </source>
</evidence>
<evidence type="ECO:0000259" key="5">
    <source>
        <dbReference type="SMART" id="SM00244"/>
    </source>
</evidence>
<dbReference type="GO" id="GO:0005739">
    <property type="term" value="C:mitochondrion"/>
    <property type="evidence" value="ECO:0007669"/>
    <property type="project" value="UniProtKB-SubCell"/>
</dbReference>
<keyword evidence="6" id="KW-1185">Reference proteome</keyword>
<proteinExistence type="inferred from homology"/>
<dbReference type="PROSITE" id="PS51257">
    <property type="entry name" value="PROKAR_LIPOPROTEIN"/>
    <property type="match status" value="1"/>
</dbReference>
<evidence type="ECO:0000313" key="7">
    <source>
        <dbReference type="WBParaSite" id="Hba_19146"/>
    </source>
</evidence>
<evidence type="ECO:0000256" key="2">
    <source>
        <dbReference type="ARBA" id="ARBA00008164"/>
    </source>
</evidence>
<dbReference type="InterPro" id="IPR001107">
    <property type="entry name" value="Band_7"/>
</dbReference>
<dbReference type="SUPFAM" id="SSF117892">
    <property type="entry name" value="Band 7/SPFH domain"/>
    <property type="match status" value="1"/>
</dbReference>
<accession>A0A1I7XP84</accession>
<comment type="subcellular location">
    <subcellularLocation>
        <location evidence="1">Mitochondrion</location>
    </subcellularLocation>
</comment>
<protein>
    <submittedName>
        <fullName evidence="7">PHB domain-containing protein</fullName>
    </submittedName>
</protein>
<keyword evidence="4" id="KW-0175">Coiled coil</keyword>
<comment type="similarity">
    <text evidence="2">Belongs to the band 7/mec-2 family.</text>
</comment>
<dbReference type="PANTHER" id="PTHR43327">
    <property type="entry name" value="STOMATIN-LIKE PROTEIN 2, MITOCHONDRIAL"/>
    <property type="match status" value="1"/>
</dbReference>
<sequence length="326" mass="36085">MSIIRSTRLLDSFGRTCLLPLSIASCRKAHARNTFINFVPQQEAWVIERMGKFYKILEPGLNILIPVIDRIKFVQSLKEIAIEIPQQGAITLDNVQLQLDGVLYLRIFNPYKASYGVDDPEFAVTQLAQTTMRSEVVGKISLDTVFKEREQLNENIVTAINRAAEPWGITCMRYEIRDMHMPSKIQEAMQMQVEAERRKRAAILESEGHREAAINRAEGEKRAAILASEAAETEQAVNVARGQAEALKVNAEARAQAIERVATALSQKGADGAASLTIAEQYVKAFGQLAKESNTVVLPANLAEPGSMVAQALTLYGSITKRSEKL</sequence>
<dbReference type="GO" id="GO:0007005">
    <property type="term" value="P:mitochondrion organization"/>
    <property type="evidence" value="ECO:0007669"/>
    <property type="project" value="TreeGrafter"/>
</dbReference>
<dbReference type="FunFam" id="3.30.479.30:FF:000008">
    <property type="entry name" value="Stomatin-like protein 2, mitochondrial"/>
    <property type="match status" value="1"/>
</dbReference>
<dbReference type="GO" id="GO:0016020">
    <property type="term" value="C:membrane"/>
    <property type="evidence" value="ECO:0007669"/>
    <property type="project" value="InterPro"/>
</dbReference>
<dbReference type="Pfam" id="PF16200">
    <property type="entry name" value="Band_7_C"/>
    <property type="match status" value="1"/>
</dbReference>
<dbReference type="CDD" id="cd08829">
    <property type="entry name" value="SPFH_paraslipin"/>
    <property type="match status" value="1"/>
</dbReference>
<dbReference type="Gene3D" id="3.30.479.30">
    <property type="entry name" value="Band 7 domain"/>
    <property type="match status" value="1"/>
</dbReference>
<organism evidence="6 7">
    <name type="scientific">Heterorhabditis bacteriophora</name>
    <name type="common">Entomopathogenic nematode worm</name>
    <dbReference type="NCBI Taxonomy" id="37862"/>
    <lineage>
        <taxon>Eukaryota</taxon>
        <taxon>Metazoa</taxon>
        <taxon>Ecdysozoa</taxon>
        <taxon>Nematoda</taxon>
        <taxon>Chromadorea</taxon>
        <taxon>Rhabditida</taxon>
        <taxon>Rhabditina</taxon>
        <taxon>Rhabditomorpha</taxon>
        <taxon>Strongyloidea</taxon>
        <taxon>Heterorhabditidae</taxon>
        <taxon>Heterorhabditis</taxon>
    </lineage>
</organism>
<feature type="domain" description="Band 7" evidence="5">
    <location>
        <begin position="34"/>
        <end position="193"/>
    </location>
</feature>
<dbReference type="SMART" id="SM00244">
    <property type="entry name" value="PHB"/>
    <property type="match status" value="1"/>
</dbReference>
<dbReference type="InterPro" id="IPR032435">
    <property type="entry name" value="STML2-like_C"/>
</dbReference>
<keyword evidence="3" id="KW-0496">Mitochondrion</keyword>
<dbReference type="InterPro" id="IPR036013">
    <property type="entry name" value="Band_7/SPFH_dom_sf"/>
</dbReference>
<dbReference type="PRINTS" id="PR00721">
    <property type="entry name" value="STOMATIN"/>
</dbReference>
<dbReference type="WBParaSite" id="Hba_19146">
    <property type="protein sequence ID" value="Hba_19146"/>
    <property type="gene ID" value="Hba_19146"/>
</dbReference>